<dbReference type="EMBL" id="JALJOS010000001">
    <property type="protein sequence ID" value="KAK9844835.1"/>
    <property type="molecule type" value="Genomic_DNA"/>
</dbReference>
<accession>A0AAW1SG71</accession>
<organism evidence="1 2">
    <name type="scientific">Apatococcus lobatus</name>
    <dbReference type="NCBI Taxonomy" id="904363"/>
    <lineage>
        <taxon>Eukaryota</taxon>
        <taxon>Viridiplantae</taxon>
        <taxon>Chlorophyta</taxon>
        <taxon>core chlorophytes</taxon>
        <taxon>Trebouxiophyceae</taxon>
        <taxon>Chlorellales</taxon>
        <taxon>Chlorellaceae</taxon>
        <taxon>Apatococcus</taxon>
    </lineage>
</organism>
<protein>
    <submittedName>
        <fullName evidence="1">Uncharacterized protein</fullName>
    </submittedName>
</protein>
<dbReference type="AlphaFoldDB" id="A0AAW1SG71"/>
<comment type="caution">
    <text evidence="1">The sequence shown here is derived from an EMBL/GenBank/DDBJ whole genome shotgun (WGS) entry which is preliminary data.</text>
</comment>
<gene>
    <name evidence="1" type="ORF">WJX74_007449</name>
</gene>
<name>A0AAW1SG71_9CHLO</name>
<sequence>MAANLSQPYESQNGEIVDRPFHYLAKKLVGYEADNLPPKESKQLSSGIYVSGSFTAIFGVMFDLVSDHKASVSMLQCQETPRKLARWSVDIYPYTFTVHHRLANAGGLPRTIREIRAEVYDPKQTSLPESWSVEAPTEEELDQLLFGAEEHLRPPVTSAPGADADAMLSSLAGPSAPEADSKLKLGSDYTKERGSLDASMESLIHPAVWESFLVELCAVILPGPCEVIPTSNGN</sequence>
<keyword evidence="2" id="KW-1185">Reference proteome</keyword>
<reference evidence="1 2" key="1">
    <citation type="journal article" date="2024" name="Nat. Commun.">
        <title>Phylogenomics reveals the evolutionary origins of lichenization in chlorophyte algae.</title>
        <authorList>
            <person name="Puginier C."/>
            <person name="Libourel C."/>
            <person name="Otte J."/>
            <person name="Skaloud P."/>
            <person name="Haon M."/>
            <person name="Grisel S."/>
            <person name="Petersen M."/>
            <person name="Berrin J.G."/>
            <person name="Delaux P.M."/>
            <person name="Dal Grande F."/>
            <person name="Keller J."/>
        </authorList>
    </citation>
    <scope>NUCLEOTIDE SEQUENCE [LARGE SCALE GENOMIC DNA]</scope>
    <source>
        <strain evidence="1 2">SAG 2145</strain>
    </source>
</reference>
<evidence type="ECO:0000313" key="2">
    <source>
        <dbReference type="Proteomes" id="UP001438707"/>
    </source>
</evidence>
<proteinExistence type="predicted"/>
<evidence type="ECO:0000313" key="1">
    <source>
        <dbReference type="EMBL" id="KAK9844835.1"/>
    </source>
</evidence>
<dbReference type="Proteomes" id="UP001438707">
    <property type="component" value="Unassembled WGS sequence"/>
</dbReference>